<dbReference type="GO" id="GO:0004146">
    <property type="term" value="F:dihydrofolate reductase activity"/>
    <property type="evidence" value="ECO:0007669"/>
    <property type="project" value="InterPro"/>
</dbReference>
<dbReference type="PANTHER" id="PTHR38011:SF11">
    <property type="entry name" value="2,5-DIAMINO-6-RIBOSYLAMINO-4(3H)-PYRIMIDINONE 5'-PHOSPHATE REDUCTASE"/>
    <property type="match status" value="1"/>
</dbReference>
<dbReference type="Proteomes" id="UP000244956">
    <property type="component" value="Unassembled WGS sequence"/>
</dbReference>
<evidence type="ECO:0000313" key="2">
    <source>
        <dbReference type="EMBL" id="PWD99692.1"/>
    </source>
</evidence>
<dbReference type="PROSITE" id="PS51330">
    <property type="entry name" value="DHFR_2"/>
    <property type="match status" value="1"/>
</dbReference>
<gene>
    <name evidence="2" type="ORF">DDZ16_09615</name>
</gene>
<dbReference type="InterPro" id="IPR002734">
    <property type="entry name" value="RibDG_C"/>
</dbReference>
<dbReference type="Pfam" id="PF01872">
    <property type="entry name" value="RibD_C"/>
    <property type="match status" value="1"/>
</dbReference>
<feature type="domain" description="DHFR" evidence="1">
    <location>
        <begin position="1"/>
        <end position="182"/>
    </location>
</feature>
<dbReference type="InterPro" id="IPR024072">
    <property type="entry name" value="DHFR-like_dom_sf"/>
</dbReference>
<organism evidence="2 3">
    <name type="scientific">Marinilabilia rubra</name>
    <dbReference type="NCBI Taxonomy" id="2162893"/>
    <lineage>
        <taxon>Bacteria</taxon>
        <taxon>Pseudomonadati</taxon>
        <taxon>Bacteroidota</taxon>
        <taxon>Bacteroidia</taxon>
        <taxon>Marinilabiliales</taxon>
        <taxon>Marinilabiliaceae</taxon>
        <taxon>Marinilabilia</taxon>
    </lineage>
</organism>
<dbReference type="Gene3D" id="3.40.430.10">
    <property type="entry name" value="Dihydrofolate Reductase, subunit A"/>
    <property type="match status" value="1"/>
</dbReference>
<dbReference type="EMBL" id="QEWP01000006">
    <property type="protein sequence ID" value="PWD99692.1"/>
    <property type="molecule type" value="Genomic_DNA"/>
</dbReference>
<accession>A0A2U2B9G6</accession>
<evidence type="ECO:0000313" key="3">
    <source>
        <dbReference type="Proteomes" id="UP000244956"/>
    </source>
</evidence>
<dbReference type="SUPFAM" id="SSF53597">
    <property type="entry name" value="Dihydrofolate reductase-like"/>
    <property type="match status" value="1"/>
</dbReference>
<dbReference type="RefSeq" id="WP_109264231.1">
    <property type="nucleotide sequence ID" value="NZ_QEWP01000006.1"/>
</dbReference>
<name>A0A2U2B9G6_9BACT</name>
<comment type="caution">
    <text evidence="2">The sequence shown here is derived from an EMBL/GenBank/DDBJ whole genome shotgun (WGS) entry which is preliminary data.</text>
</comment>
<dbReference type="OrthoDB" id="195113at2"/>
<reference evidence="2 3" key="1">
    <citation type="submission" date="2018-05" db="EMBL/GenBank/DDBJ databases">
        <title>Marinilabilia rubrum sp. nov., isolated from saltern sediment.</title>
        <authorList>
            <person name="Zhang R."/>
        </authorList>
    </citation>
    <scope>NUCLEOTIDE SEQUENCE [LARGE SCALE GENOMIC DNA]</scope>
    <source>
        <strain evidence="2 3">WTE16</strain>
    </source>
</reference>
<dbReference type="InterPro" id="IPR001796">
    <property type="entry name" value="DHFR_dom"/>
</dbReference>
<dbReference type="GO" id="GO:0046654">
    <property type="term" value="P:tetrahydrofolate biosynthetic process"/>
    <property type="evidence" value="ECO:0007669"/>
    <property type="project" value="InterPro"/>
</dbReference>
<proteinExistence type="predicted"/>
<dbReference type="GO" id="GO:0008703">
    <property type="term" value="F:5-amino-6-(5-phosphoribosylamino)uracil reductase activity"/>
    <property type="evidence" value="ECO:0007669"/>
    <property type="project" value="InterPro"/>
</dbReference>
<protein>
    <submittedName>
        <fullName evidence="2">Dihydrofolate reductase</fullName>
    </submittedName>
</protein>
<evidence type="ECO:0000259" key="1">
    <source>
        <dbReference type="PROSITE" id="PS51330"/>
    </source>
</evidence>
<dbReference type="GO" id="GO:0009231">
    <property type="term" value="P:riboflavin biosynthetic process"/>
    <property type="evidence" value="ECO:0007669"/>
    <property type="project" value="InterPro"/>
</dbReference>
<dbReference type="AlphaFoldDB" id="A0A2U2B9G6"/>
<keyword evidence="3" id="KW-1185">Reference proteome</keyword>
<dbReference type="PANTHER" id="PTHR38011">
    <property type="entry name" value="DIHYDROFOLATE REDUCTASE FAMILY PROTEIN (AFU_ORTHOLOGUE AFUA_8G06820)"/>
    <property type="match status" value="1"/>
</dbReference>
<dbReference type="InterPro" id="IPR050765">
    <property type="entry name" value="Riboflavin_Biosynth_HTPR"/>
</dbReference>
<sequence>MTKIKLFIATSIDGYIAREDGALDWLYAIPNPGQTDHGYADFYKEIDTVIMGRTTYEEILGFGVEWPYPDCQTYVVTSDEFYEVKTPNTSVLNRLKKKTIEPVKGKSKSNIWVVGGGKIITAFLNLGLIDEMLLSIIPTILGRGIPLFPDAPKETLFELENAETFETGVVNLIYRGKPNQKP</sequence>